<keyword evidence="3" id="KW-1185">Reference proteome</keyword>
<keyword evidence="1" id="KW-0812">Transmembrane</keyword>
<keyword evidence="1" id="KW-1133">Transmembrane helix</keyword>
<gene>
    <name evidence="2" type="ORF">BKP37_09140</name>
</gene>
<keyword evidence="1" id="KW-0472">Membrane</keyword>
<organism evidence="2 3">
    <name type="scientific">Anaerobacillus alkalilacustris</name>
    <dbReference type="NCBI Taxonomy" id="393763"/>
    <lineage>
        <taxon>Bacteria</taxon>
        <taxon>Bacillati</taxon>
        <taxon>Bacillota</taxon>
        <taxon>Bacilli</taxon>
        <taxon>Bacillales</taxon>
        <taxon>Bacillaceae</taxon>
        <taxon>Anaerobacillus</taxon>
    </lineage>
</organism>
<feature type="transmembrane region" description="Helical" evidence="1">
    <location>
        <begin position="37"/>
        <end position="57"/>
    </location>
</feature>
<sequence>MRYMLQEILFISYIFFVLFILEVWHRSNIIHVFEWLITNPYIVFLNFIFILSIIYLMQSLTGQRRLALWISTSVFLFCFTASKIKLNLKGEPLLPWDGVLRKEAADIGGSFVLMTSAEQAILGCLVFIFIVFPIFF</sequence>
<comment type="caution">
    <text evidence="2">The sequence shown here is derived from an EMBL/GenBank/DDBJ whole genome shotgun (WGS) entry which is preliminary data.</text>
</comment>
<reference evidence="2 3" key="1">
    <citation type="submission" date="2016-10" db="EMBL/GenBank/DDBJ databases">
        <title>Draft genome sequences of four alkaliphilic bacteria belonging to the Anaerobacillus genus.</title>
        <authorList>
            <person name="Bassil N.M."/>
            <person name="Lloyd J.R."/>
        </authorList>
    </citation>
    <scope>NUCLEOTIDE SEQUENCE [LARGE SCALE GENOMIC DNA]</scope>
    <source>
        <strain evidence="2 3">DSM 18345</strain>
    </source>
</reference>
<feature type="transmembrane region" description="Helical" evidence="1">
    <location>
        <begin position="111"/>
        <end position="135"/>
    </location>
</feature>
<proteinExistence type="predicted"/>
<dbReference type="AlphaFoldDB" id="A0A1S2LPD6"/>
<dbReference type="EMBL" id="MLQR01000022">
    <property type="protein sequence ID" value="OIJ14236.1"/>
    <property type="molecule type" value="Genomic_DNA"/>
</dbReference>
<accession>A0A1S2LPD6</accession>
<dbReference type="RefSeq" id="WP_071309296.1">
    <property type="nucleotide sequence ID" value="NZ_MLQR01000022.1"/>
</dbReference>
<evidence type="ECO:0000313" key="2">
    <source>
        <dbReference type="EMBL" id="OIJ14236.1"/>
    </source>
</evidence>
<feature type="transmembrane region" description="Helical" evidence="1">
    <location>
        <begin position="7"/>
        <end position="25"/>
    </location>
</feature>
<name>A0A1S2LPD6_9BACI</name>
<protein>
    <submittedName>
        <fullName evidence="2">Uncharacterized protein</fullName>
    </submittedName>
</protein>
<evidence type="ECO:0000256" key="1">
    <source>
        <dbReference type="SAM" id="Phobius"/>
    </source>
</evidence>
<dbReference type="Proteomes" id="UP000179524">
    <property type="component" value="Unassembled WGS sequence"/>
</dbReference>
<evidence type="ECO:0000313" key="3">
    <source>
        <dbReference type="Proteomes" id="UP000179524"/>
    </source>
</evidence>